<dbReference type="RefSeq" id="WP_146434172.1">
    <property type="nucleotide sequence ID" value="NZ_SJPF01000004.1"/>
</dbReference>
<keyword evidence="3 7" id="KW-0812">Transmembrane</keyword>
<feature type="transmembrane region" description="Helical" evidence="7">
    <location>
        <begin position="205"/>
        <end position="227"/>
    </location>
</feature>
<evidence type="ECO:0000313" key="9">
    <source>
        <dbReference type="EMBL" id="TWT31772.1"/>
    </source>
</evidence>
<organism evidence="9 10">
    <name type="scientific">Blastopirellula retiformator</name>
    <dbReference type="NCBI Taxonomy" id="2527970"/>
    <lineage>
        <taxon>Bacteria</taxon>
        <taxon>Pseudomonadati</taxon>
        <taxon>Planctomycetota</taxon>
        <taxon>Planctomycetia</taxon>
        <taxon>Pirellulales</taxon>
        <taxon>Pirellulaceae</taxon>
        <taxon>Blastopirellula</taxon>
    </lineage>
</organism>
<sequence length="443" mass="48745">MTARNTSKFWYNISGKLGWPVALGLAATVGFYALINQGVINNPLVVRYFAGHPVEYIETAMFFVGLAAILLKLQEVGRELATIGKIELPAAPRDGQMIEEAAGLLDQLDDYPQRLQRHSLWRRLFQGIEHVHVSGNAATLQEELKYFADQDAERAYQSYSLVRIVIWATPMLGFLGTVIGITLALGNLSPEALVNEPKAAMESLLAGLSVAFDTTALALSLSIFLMFAQFVCDRVENELLSVVDAAASAQLSGRFQQAGGSRDPSIAAIQRMAERMMQATEQLVERQTQLWRNTIDGAHHHWEEIVGGSKRQLEESLTAALSGSLERHAIALANAEQQVIRDIRVDWQEFQSALESNARLMRDQQNQLSQQGEVMLRAVEAVGEIASLEQTLSRNLDQLAGAGHFEETVLSLAATINLLNNRMGDSGSRRIDLEKKPSQGHAA</sequence>
<evidence type="ECO:0000256" key="2">
    <source>
        <dbReference type="ARBA" id="ARBA00022475"/>
    </source>
</evidence>
<evidence type="ECO:0000256" key="1">
    <source>
        <dbReference type="ARBA" id="ARBA00004651"/>
    </source>
</evidence>
<dbReference type="Pfam" id="PF01618">
    <property type="entry name" value="MotA_ExbB"/>
    <property type="match status" value="1"/>
</dbReference>
<dbReference type="GO" id="GO:0017038">
    <property type="term" value="P:protein import"/>
    <property type="evidence" value="ECO:0007669"/>
    <property type="project" value="TreeGrafter"/>
</dbReference>
<reference evidence="9 10" key="1">
    <citation type="submission" date="2019-02" db="EMBL/GenBank/DDBJ databases">
        <title>Deep-cultivation of Planctomycetes and their phenomic and genomic characterization uncovers novel biology.</title>
        <authorList>
            <person name="Wiegand S."/>
            <person name="Jogler M."/>
            <person name="Boedeker C."/>
            <person name="Pinto D."/>
            <person name="Vollmers J."/>
            <person name="Rivas-Marin E."/>
            <person name="Kohn T."/>
            <person name="Peeters S.H."/>
            <person name="Heuer A."/>
            <person name="Rast P."/>
            <person name="Oberbeckmann S."/>
            <person name="Bunk B."/>
            <person name="Jeske O."/>
            <person name="Meyerdierks A."/>
            <person name="Storesund J.E."/>
            <person name="Kallscheuer N."/>
            <person name="Luecker S."/>
            <person name="Lage O.M."/>
            <person name="Pohl T."/>
            <person name="Merkel B.J."/>
            <person name="Hornburger P."/>
            <person name="Mueller R.-W."/>
            <person name="Bruemmer F."/>
            <person name="Labrenz M."/>
            <person name="Spormann A.M."/>
            <person name="Op Den Camp H."/>
            <person name="Overmann J."/>
            <person name="Amann R."/>
            <person name="Jetten M.S.M."/>
            <person name="Mascher T."/>
            <person name="Medema M.H."/>
            <person name="Devos D.P."/>
            <person name="Kaster A.-K."/>
            <person name="Ovreas L."/>
            <person name="Rohde M."/>
            <person name="Galperin M.Y."/>
            <person name="Jogler C."/>
        </authorList>
    </citation>
    <scope>NUCLEOTIDE SEQUENCE [LARGE SCALE GENOMIC DNA]</scope>
    <source>
        <strain evidence="9 10">Enr8</strain>
    </source>
</reference>
<keyword evidence="4 7" id="KW-1133">Transmembrane helix</keyword>
<dbReference type="GO" id="GO:0005886">
    <property type="term" value="C:plasma membrane"/>
    <property type="evidence" value="ECO:0007669"/>
    <property type="project" value="UniProtKB-SubCell"/>
</dbReference>
<comment type="caution">
    <text evidence="9">The sequence shown here is derived from an EMBL/GenBank/DDBJ whole genome shotgun (WGS) entry which is preliminary data.</text>
</comment>
<evidence type="ECO:0000256" key="4">
    <source>
        <dbReference type="ARBA" id="ARBA00022989"/>
    </source>
</evidence>
<protein>
    <submittedName>
        <fullName evidence="9">MotA/TolQ/ExbB proton channel family protein</fullName>
    </submittedName>
</protein>
<evidence type="ECO:0000256" key="6">
    <source>
        <dbReference type="RuleBase" id="RU004057"/>
    </source>
</evidence>
<dbReference type="InterPro" id="IPR002898">
    <property type="entry name" value="MotA_ExbB_proton_chnl"/>
</dbReference>
<name>A0A5C5V231_9BACT</name>
<evidence type="ECO:0000256" key="5">
    <source>
        <dbReference type="ARBA" id="ARBA00023136"/>
    </source>
</evidence>
<dbReference type="Proteomes" id="UP000318878">
    <property type="component" value="Unassembled WGS sequence"/>
</dbReference>
<dbReference type="InterPro" id="IPR050790">
    <property type="entry name" value="ExbB/TolQ_transport"/>
</dbReference>
<dbReference type="OrthoDB" id="230181at2"/>
<keyword evidence="6" id="KW-0813">Transport</keyword>
<feature type="transmembrane region" description="Helical" evidence="7">
    <location>
        <begin position="164"/>
        <end position="185"/>
    </location>
</feature>
<feature type="transmembrane region" description="Helical" evidence="7">
    <location>
        <begin position="55"/>
        <end position="73"/>
    </location>
</feature>
<dbReference type="EMBL" id="SJPF01000004">
    <property type="protein sequence ID" value="TWT31772.1"/>
    <property type="molecule type" value="Genomic_DNA"/>
</dbReference>
<keyword evidence="2" id="KW-1003">Cell membrane</keyword>
<evidence type="ECO:0000256" key="7">
    <source>
        <dbReference type="SAM" id="Phobius"/>
    </source>
</evidence>
<accession>A0A5C5V231</accession>
<evidence type="ECO:0000256" key="3">
    <source>
        <dbReference type="ARBA" id="ARBA00022692"/>
    </source>
</evidence>
<dbReference type="PANTHER" id="PTHR30625">
    <property type="entry name" value="PROTEIN TOLQ"/>
    <property type="match status" value="1"/>
</dbReference>
<gene>
    <name evidence="9" type="ORF">Enr8_36960</name>
</gene>
<dbReference type="PANTHER" id="PTHR30625:SF11">
    <property type="entry name" value="MOTA_TOLQ_EXBB PROTON CHANNEL DOMAIN-CONTAINING PROTEIN"/>
    <property type="match status" value="1"/>
</dbReference>
<evidence type="ECO:0000313" key="10">
    <source>
        <dbReference type="Proteomes" id="UP000318878"/>
    </source>
</evidence>
<comment type="similarity">
    <text evidence="6">Belongs to the exbB/tolQ family.</text>
</comment>
<proteinExistence type="inferred from homology"/>
<feature type="transmembrane region" description="Helical" evidence="7">
    <location>
        <begin position="17"/>
        <end position="35"/>
    </location>
</feature>
<keyword evidence="10" id="KW-1185">Reference proteome</keyword>
<comment type="subcellular location">
    <subcellularLocation>
        <location evidence="1">Cell membrane</location>
        <topology evidence="1">Multi-pass membrane protein</topology>
    </subcellularLocation>
    <subcellularLocation>
        <location evidence="6">Membrane</location>
        <topology evidence="6">Multi-pass membrane protein</topology>
    </subcellularLocation>
</comment>
<dbReference type="AlphaFoldDB" id="A0A5C5V231"/>
<keyword evidence="5 7" id="KW-0472">Membrane</keyword>
<evidence type="ECO:0000259" key="8">
    <source>
        <dbReference type="Pfam" id="PF01618"/>
    </source>
</evidence>
<keyword evidence="6" id="KW-0653">Protein transport</keyword>
<feature type="domain" description="MotA/TolQ/ExbB proton channel" evidence="8">
    <location>
        <begin position="125"/>
        <end position="236"/>
    </location>
</feature>